<keyword evidence="3" id="KW-0479">Metal-binding</keyword>
<name>O16677_CAEEL</name>
<proteinExistence type="inferred from homology"/>
<dbReference type="STRING" id="6239.F41B5.10.1"/>
<dbReference type="CDD" id="cd06960">
    <property type="entry name" value="NR_DBD_HNF4A"/>
    <property type="match status" value="1"/>
</dbReference>
<evidence type="ECO:0000313" key="15">
    <source>
        <dbReference type="WormBase" id="F41B5.10"/>
    </source>
</evidence>
<evidence type="ECO:0000259" key="12">
    <source>
        <dbReference type="PROSITE" id="PS51843"/>
    </source>
</evidence>
<dbReference type="GO" id="GO:0003700">
    <property type="term" value="F:DNA-binding transcription factor activity"/>
    <property type="evidence" value="ECO:0007669"/>
    <property type="project" value="InterPro"/>
</dbReference>
<dbReference type="PROSITE" id="PS51843">
    <property type="entry name" value="NR_LBD"/>
    <property type="match status" value="1"/>
</dbReference>
<gene>
    <name evidence="13 15" type="primary">nhr-183</name>
    <name evidence="13" type="ORF">CELE_F41B5.10</name>
    <name evidence="15" type="ORF">F41B5.10</name>
</gene>
<evidence type="ECO:0000256" key="8">
    <source>
        <dbReference type="ARBA" id="ARBA00023163"/>
    </source>
</evidence>
<dbReference type="FunCoup" id="O16677">
    <property type="interactions" value="81"/>
</dbReference>
<evidence type="ECO:0000313" key="13">
    <source>
        <dbReference type="EMBL" id="CCD70991.1"/>
    </source>
</evidence>
<sequence length="394" mass="46110">MFKCQICEQPAHGQHFGVVSCRACAAFYRRATLNPKKKILPNCIHEDGKKMDENGVFSCRRCRLKKCLKKGMDASKFQLERDLISSSLSMAEIPQTLSTFLGRPNFLLFCNPLEPSTTAKTVVDFSCLLERANELLKNGRWNPYNSEISSLEKMAMRYENMQIIKSSRLRHLSRMGKDETILIWEQKILNTTDWLTNFNEFNVLPLDVQLKIVKTIWQVYGRFEKIAKTAELRRKKLIEHDNVFMVGDEACLNSKNVEMDVSWYTDYSFEQIAYFMDCFHDDIYLQIVKEFETLNPTPIELNFMLLQVCLHHAGKKLHGDMLELTDYLQEVISNQLHNHYLNVRKMPNYSARLARMMKVNNLMRTDLRRQSEKVQLAMAFDVFKLELSHPEVMC</sequence>
<comment type="similarity">
    <text evidence="2">Belongs to the nuclear hormone receptor family.</text>
</comment>
<evidence type="ECO:0000256" key="7">
    <source>
        <dbReference type="ARBA" id="ARBA00023125"/>
    </source>
</evidence>
<dbReference type="PROSITE" id="PS51257">
    <property type="entry name" value="PROKAR_LIPOPROTEIN"/>
    <property type="match status" value="1"/>
</dbReference>
<dbReference type="InterPro" id="IPR049636">
    <property type="entry name" value="HNF4-like_DBD"/>
</dbReference>
<dbReference type="InterPro" id="IPR013088">
    <property type="entry name" value="Znf_NHR/GATA"/>
</dbReference>
<evidence type="ECO:0000313" key="14">
    <source>
        <dbReference type="Proteomes" id="UP000001940"/>
    </source>
</evidence>
<dbReference type="Bgee" id="WBGene00018266">
    <property type="expression patterns" value="Expressed in pharyngeal muscle cell (C elegans) and 3 other cell types or tissues"/>
</dbReference>
<protein>
    <submittedName>
        <fullName evidence="13">Nuclear Hormone Receptor family</fullName>
    </submittedName>
</protein>
<keyword evidence="4" id="KW-0863">Zinc-finger</keyword>
<dbReference type="GO" id="GO:0000978">
    <property type="term" value="F:RNA polymerase II cis-regulatory region sequence-specific DNA binding"/>
    <property type="evidence" value="ECO:0007669"/>
    <property type="project" value="InterPro"/>
</dbReference>
<dbReference type="EMBL" id="BX284605">
    <property type="protein sequence ID" value="CCD70991.1"/>
    <property type="molecule type" value="Genomic_DNA"/>
</dbReference>
<feature type="domain" description="NR LBD" evidence="12">
    <location>
        <begin position="146"/>
        <end position="394"/>
    </location>
</feature>
<evidence type="ECO:0000259" key="11">
    <source>
        <dbReference type="PROSITE" id="PS51030"/>
    </source>
</evidence>
<keyword evidence="7" id="KW-0238">DNA-binding</keyword>
<dbReference type="PROSITE" id="PS51030">
    <property type="entry name" value="NUCLEAR_REC_DBD_2"/>
    <property type="match status" value="1"/>
</dbReference>
<dbReference type="InterPro" id="IPR000536">
    <property type="entry name" value="Nucl_hrmn_rcpt_lig-bd"/>
</dbReference>
<keyword evidence="6" id="KW-0805">Transcription regulation</keyword>
<dbReference type="Pfam" id="PF00105">
    <property type="entry name" value="zf-C4"/>
    <property type="match status" value="1"/>
</dbReference>
<dbReference type="InterPro" id="IPR035500">
    <property type="entry name" value="NHR-like_dom_sf"/>
</dbReference>
<dbReference type="AlphaFoldDB" id="O16677"/>
<dbReference type="PANTHER" id="PTHR45680:SF15">
    <property type="entry name" value="NUCLEAR HORMONE RECEPTOR FAMILY"/>
    <property type="match status" value="1"/>
</dbReference>
<evidence type="ECO:0000256" key="1">
    <source>
        <dbReference type="ARBA" id="ARBA00004123"/>
    </source>
</evidence>
<dbReference type="InterPro" id="IPR051152">
    <property type="entry name" value="C.elegans_Orphan_NR"/>
</dbReference>
<keyword evidence="8" id="KW-0804">Transcription</keyword>
<dbReference type="InParanoid" id="O16677"/>
<dbReference type="UCSC" id="F41B5.10">
    <property type="organism name" value="c. elegans"/>
</dbReference>
<keyword evidence="14" id="KW-1185">Reference proteome</keyword>
<dbReference type="Proteomes" id="UP000001940">
    <property type="component" value="Chromosome V"/>
</dbReference>
<comment type="subcellular location">
    <subcellularLocation>
        <location evidence="1">Nucleus</location>
    </subcellularLocation>
</comment>
<dbReference type="PRINTS" id="PR00047">
    <property type="entry name" value="STROIDFINGER"/>
</dbReference>
<dbReference type="SUPFAM" id="SSF48508">
    <property type="entry name" value="Nuclear receptor ligand-binding domain"/>
    <property type="match status" value="1"/>
</dbReference>
<feature type="domain" description="Nuclear receptor" evidence="11">
    <location>
        <begin position="1"/>
        <end position="79"/>
    </location>
</feature>
<keyword evidence="10" id="KW-0539">Nucleus</keyword>
<evidence type="ECO:0000256" key="4">
    <source>
        <dbReference type="ARBA" id="ARBA00022771"/>
    </source>
</evidence>
<evidence type="ECO:0000256" key="10">
    <source>
        <dbReference type="ARBA" id="ARBA00023242"/>
    </source>
</evidence>
<dbReference type="eggNOG" id="KOG3575">
    <property type="taxonomic scope" value="Eukaryota"/>
</dbReference>
<dbReference type="SMART" id="SM00399">
    <property type="entry name" value="ZnF_C4"/>
    <property type="match status" value="1"/>
</dbReference>
<dbReference type="Pfam" id="PF00104">
    <property type="entry name" value="Hormone_recep"/>
    <property type="match status" value="1"/>
</dbReference>
<dbReference type="GO" id="GO:0005634">
    <property type="term" value="C:nucleus"/>
    <property type="evidence" value="ECO:0007669"/>
    <property type="project" value="UniProtKB-SubCell"/>
</dbReference>
<dbReference type="OrthoDB" id="5777470at2759"/>
<evidence type="ECO:0000256" key="6">
    <source>
        <dbReference type="ARBA" id="ARBA00023015"/>
    </source>
</evidence>
<dbReference type="SUPFAM" id="SSF57716">
    <property type="entry name" value="Glucocorticoid receptor-like (DNA-binding domain)"/>
    <property type="match status" value="1"/>
</dbReference>
<dbReference type="PaxDb" id="6239-F41B5.10"/>
<dbReference type="KEGG" id="cel:CELE_F41B5.10"/>
<accession>O16677</accession>
<evidence type="ECO:0000256" key="5">
    <source>
        <dbReference type="ARBA" id="ARBA00022833"/>
    </source>
</evidence>
<dbReference type="PANTHER" id="PTHR45680">
    <property type="entry name" value="NUCLEAR HORMONE RECEPTOR FAMILY"/>
    <property type="match status" value="1"/>
</dbReference>
<dbReference type="PIR" id="T32042">
    <property type="entry name" value="T32042"/>
</dbReference>
<dbReference type="GeneID" id="185594"/>
<dbReference type="SMART" id="SM00430">
    <property type="entry name" value="HOLI"/>
    <property type="match status" value="1"/>
</dbReference>
<keyword evidence="5" id="KW-0862">Zinc</keyword>
<dbReference type="Gene3D" id="1.10.565.10">
    <property type="entry name" value="Retinoid X Receptor"/>
    <property type="match status" value="1"/>
</dbReference>
<reference evidence="13 14" key="1">
    <citation type="journal article" date="1998" name="Science">
        <title>Genome sequence of the nematode C. elegans: a platform for investigating biology.</title>
        <authorList>
            <consortium name="The C. elegans sequencing consortium"/>
            <person name="Sulson J.E."/>
            <person name="Waterston R."/>
        </authorList>
    </citation>
    <scope>NUCLEOTIDE SEQUENCE [LARGE SCALE GENOMIC DNA]</scope>
    <source>
        <strain evidence="13 14">Bristol N2</strain>
    </source>
</reference>
<dbReference type="InterPro" id="IPR001628">
    <property type="entry name" value="Znf_hrmn_rcpt"/>
</dbReference>
<evidence type="ECO:0000256" key="2">
    <source>
        <dbReference type="ARBA" id="ARBA00005993"/>
    </source>
</evidence>
<dbReference type="HOGENOM" id="CLU_007368_7_1_1"/>
<evidence type="ECO:0000256" key="3">
    <source>
        <dbReference type="ARBA" id="ARBA00022723"/>
    </source>
</evidence>
<dbReference type="AGR" id="WB:WBGene00018266"/>
<dbReference type="PhylomeDB" id="O16677"/>
<dbReference type="RefSeq" id="NP_503621.1">
    <property type="nucleotide sequence ID" value="NM_071220.2"/>
</dbReference>
<evidence type="ECO:0000256" key="9">
    <source>
        <dbReference type="ARBA" id="ARBA00023170"/>
    </source>
</evidence>
<dbReference type="CTD" id="185594"/>
<organism evidence="13 14">
    <name type="scientific">Caenorhabditis elegans</name>
    <dbReference type="NCBI Taxonomy" id="6239"/>
    <lineage>
        <taxon>Eukaryota</taxon>
        <taxon>Metazoa</taxon>
        <taxon>Ecdysozoa</taxon>
        <taxon>Nematoda</taxon>
        <taxon>Chromadorea</taxon>
        <taxon>Rhabditida</taxon>
        <taxon>Rhabditina</taxon>
        <taxon>Rhabditomorpha</taxon>
        <taxon>Rhabditoidea</taxon>
        <taxon>Rhabditidae</taxon>
        <taxon>Peloderinae</taxon>
        <taxon>Caenorhabditis</taxon>
    </lineage>
</organism>
<dbReference type="WormBase" id="F41B5.10">
    <property type="protein sequence ID" value="CE17819"/>
    <property type="gene ID" value="WBGene00018266"/>
    <property type="gene designation" value="nhr-183"/>
</dbReference>
<keyword evidence="9 13" id="KW-0675">Receptor</keyword>
<dbReference type="Gene3D" id="3.30.50.10">
    <property type="entry name" value="Erythroid Transcription Factor GATA-1, subunit A"/>
    <property type="match status" value="1"/>
</dbReference>
<dbReference type="GO" id="GO:0008270">
    <property type="term" value="F:zinc ion binding"/>
    <property type="evidence" value="ECO:0007669"/>
    <property type="project" value="UniProtKB-KW"/>
</dbReference>